<feature type="signal peptide" evidence="1">
    <location>
        <begin position="1"/>
        <end position="24"/>
    </location>
</feature>
<feature type="domain" description="FAS1" evidence="2">
    <location>
        <begin position="23"/>
        <end position="158"/>
    </location>
</feature>
<dbReference type="Pfam" id="PF02469">
    <property type="entry name" value="Fasciclin"/>
    <property type="match status" value="1"/>
</dbReference>
<dbReference type="SMART" id="SM00554">
    <property type="entry name" value="FAS1"/>
    <property type="match status" value="1"/>
</dbReference>
<dbReference type="AlphaFoldDB" id="A0A9C7PQQ4"/>
<keyword evidence="4" id="KW-1185">Reference proteome</keyword>
<proteinExistence type="predicted"/>
<sequence>MMRQFVSVFIVTFILANAFFAAKAATVYETLESLKYTEYLDMVKAAGMDSQFNDSSVTWTVFAANNTGVNATLAPKHLVVSNITSNATESKDIIEYTLYNHTLLSDDIKTGTTILTAVNGMNLTVVKNTTGIFVNGIMVVTPNITADKSVIYEMDSLLIPPDIKL</sequence>
<evidence type="ECO:0000259" key="2">
    <source>
        <dbReference type="PROSITE" id="PS50213"/>
    </source>
</evidence>
<evidence type="ECO:0000313" key="4">
    <source>
        <dbReference type="Proteomes" id="UP001061958"/>
    </source>
</evidence>
<dbReference type="Gene3D" id="2.30.180.10">
    <property type="entry name" value="FAS1 domain"/>
    <property type="match status" value="1"/>
</dbReference>
<feature type="chain" id="PRO_5039391352" description="FAS1 domain-containing protein" evidence="1">
    <location>
        <begin position="25"/>
        <end position="165"/>
    </location>
</feature>
<dbReference type="SUPFAM" id="SSF82153">
    <property type="entry name" value="FAS1 domain"/>
    <property type="match status" value="1"/>
</dbReference>
<evidence type="ECO:0000256" key="1">
    <source>
        <dbReference type="SAM" id="SignalP"/>
    </source>
</evidence>
<dbReference type="EMBL" id="BQMJ01000001">
    <property type="protein sequence ID" value="GJQ08267.1"/>
    <property type="molecule type" value="Genomic_DNA"/>
</dbReference>
<dbReference type="Proteomes" id="UP001061958">
    <property type="component" value="Unassembled WGS sequence"/>
</dbReference>
<reference evidence="3" key="2">
    <citation type="submission" date="2022-01" db="EMBL/GenBank/DDBJ databases">
        <authorList>
            <person name="Hirooka S."/>
            <person name="Miyagishima S.Y."/>
        </authorList>
    </citation>
    <scope>NUCLEOTIDE SEQUENCE</scope>
    <source>
        <strain evidence="3">NBRC 102759</strain>
    </source>
</reference>
<comment type="caution">
    <text evidence="3">The sequence shown here is derived from an EMBL/GenBank/DDBJ whole genome shotgun (WGS) entry which is preliminary data.</text>
</comment>
<keyword evidence="1" id="KW-0732">Signal</keyword>
<gene>
    <name evidence="3" type="ORF">GpartN1_g58.t1</name>
</gene>
<dbReference type="PROSITE" id="PS50213">
    <property type="entry name" value="FAS1"/>
    <property type="match status" value="1"/>
</dbReference>
<organism evidence="3 4">
    <name type="scientific">Galdieria partita</name>
    <dbReference type="NCBI Taxonomy" id="83374"/>
    <lineage>
        <taxon>Eukaryota</taxon>
        <taxon>Rhodophyta</taxon>
        <taxon>Bangiophyceae</taxon>
        <taxon>Galdieriales</taxon>
        <taxon>Galdieriaceae</taxon>
        <taxon>Galdieria</taxon>
    </lineage>
</organism>
<evidence type="ECO:0000313" key="3">
    <source>
        <dbReference type="EMBL" id="GJQ08267.1"/>
    </source>
</evidence>
<accession>A0A9C7PQQ4</accession>
<dbReference type="OrthoDB" id="286301at2759"/>
<protein>
    <recommendedName>
        <fullName evidence="2">FAS1 domain-containing protein</fullName>
    </recommendedName>
</protein>
<reference evidence="3" key="1">
    <citation type="journal article" date="2022" name="Proc. Natl. Acad. Sci. U.S.A.">
        <title>Life cycle and functional genomics of the unicellular red alga Galdieria for elucidating algal and plant evolution and industrial use.</title>
        <authorList>
            <person name="Hirooka S."/>
            <person name="Itabashi T."/>
            <person name="Ichinose T.M."/>
            <person name="Onuma R."/>
            <person name="Fujiwara T."/>
            <person name="Yamashita S."/>
            <person name="Jong L.W."/>
            <person name="Tomita R."/>
            <person name="Iwane A.H."/>
            <person name="Miyagishima S.Y."/>
        </authorList>
    </citation>
    <scope>NUCLEOTIDE SEQUENCE</scope>
    <source>
        <strain evidence="3">NBRC 102759</strain>
    </source>
</reference>
<dbReference type="InterPro" id="IPR000782">
    <property type="entry name" value="FAS1_domain"/>
</dbReference>
<name>A0A9C7PQQ4_9RHOD</name>
<dbReference type="InterPro" id="IPR036378">
    <property type="entry name" value="FAS1_dom_sf"/>
</dbReference>